<name>A0AA39RKE9_ACESA</name>
<dbReference type="AlphaFoldDB" id="A0AA39RKE9"/>
<keyword evidence="3" id="KW-1185">Reference proteome</keyword>
<organism evidence="2 3">
    <name type="scientific">Acer saccharum</name>
    <name type="common">Sugar maple</name>
    <dbReference type="NCBI Taxonomy" id="4024"/>
    <lineage>
        <taxon>Eukaryota</taxon>
        <taxon>Viridiplantae</taxon>
        <taxon>Streptophyta</taxon>
        <taxon>Embryophyta</taxon>
        <taxon>Tracheophyta</taxon>
        <taxon>Spermatophyta</taxon>
        <taxon>Magnoliopsida</taxon>
        <taxon>eudicotyledons</taxon>
        <taxon>Gunneridae</taxon>
        <taxon>Pentapetalae</taxon>
        <taxon>rosids</taxon>
        <taxon>malvids</taxon>
        <taxon>Sapindales</taxon>
        <taxon>Sapindaceae</taxon>
        <taxon>Hippocastanoideae</taxon>
        <taxon>Acereae</taxon>
        <taxon>Acer</taxon>
    </lineage>
</organism>
<feature type="region of interest" description="Disordered" evidence="1">
    <location>
        <begin position="106"/>
        <end position="135"/>
    </location>
</feature>
<evidence type="ECO:0000313" key="2">
    <source>
        <dbReference type="EMBL" id="KAK0574484.1"/>
    </source>
</evidence>
<reference evidence="2" key="1">
    <citation type="journal article" date="2022" name="Plant J.">
        <title>Strategies of tolerance reflected in two North American maple genomes.</title>
        <authorList>
            <person name="McEvoy S.L."/>
            <person name="Sezen U.U."/>
            <person name="Trouern-Trend A."/>
            <person name="McMahon S.M."/>
            <person name="Schaberg P.G."/>
            <person name="Yang J."/>
            <person name="Wegrzyn J.L."/>
            <person name="Swenson N.G."/>
        </authorList>
    </citation>
    <scope>NUCLEOTIDE SEQUENCE</scope>
    <source>
        <strain evidence="2">NS2018</strain>
    </source>
</reference>
<protein>
    <submittedName>
        <fullName evidence="2">Uncharacterized protein</fullName>
    </submittedName>
</protein>
<feature type="region of interest" description="Disordered" evidence="1">
    <location>
        <begin position="1"/>
        <end position="22"/>
    </location>
</feature>
<sequence length="155" mass="18321">MTQDRTEALLAEPDPNFFPNHDETITSRIIETVHMVKEIPPFRDKREVDEESNKEKKTFIDEIHNEKKENTFEVDDMEWGNSDNGNLRDVLGKISNYGRRLDSWNPMKRKQHRHEISRSRKNLKQASMMDSPNNWTTISKLEDKLDDALSVEESY</sequence>
<evidence type="ECO:0000313" key="3">
    <source>
        <dbReference type="Proteomes" id="UP001168877"/>
    </source>
</evidence>
<comment type="caution">
    <text evidence="2">The sequence shown here is derived from an EMBL/GenBank/DDBJ whole genome shotgun (WGS) entry which is preliminary data.</text>
</comment>
<gene>
    <name evidence="2" type="ORF">LWI29_024350</name>
</gene>
<dbReference type="Proteomes" id="UP001168877">
    <property type="component" value="Unassembled WGS sequence"/>
</dbReference>
<dbReference type="EMBL" id="JAUESC010000387">
    <property type="protein sequence ID" value="KAK0574484.1"/>
    <property type="molecule type" value="Genomic_DNA"/>
</dbReference>
<reference evidence="2" key="2">
    <citation type="submission" date="2023-06" db="EMBL/GenBank/DDBJ databases">
        <authorList>
            <person name="Swenson N.G."/>
            <person name="Wegrzyn J.L."/>
            <person name="Mcevoy S.L."/>
        </authorList>
    </citation>
    <scope>NUCLEOTIDE SEQUENCE</scope>
    <source>
        <strain evidence="2">NS2018</strain>
        <tissue evidence="2">Leaf</tissue>
    </source>
</reference>
<feature type="compositionally biased region" description="Polar residues" evidence="1">
    <location>
        <begin position="124"/>
        <end position="135"/>
    </location>
</feature>
<proteinExistence type="predicted"/>
<feature type="compositionally biased region" description="Basic residues" evidence="1">
    <location>
        <begin position="107"/>
        <end position="123"/>
    </location>
</feature>
<evidence type="ECO:0000256" key="1">
    <source>
        <dbReference type="SAM" id="MobiDB-lite"/>
    </source>
</evidence>
<accession>A0AA39RKE9</accession>